<gene>
    <name evidence="2" type="ORF">TL08_16150</name>
</gene>
<dbReference type="KEGG" id="ahm:TL08_16150"/>
<accession>A0AAC9HRC7</accession>
<sequence>MESSWLIWPIGLVVLIAAGFVAALLPRLRHRETMRRTAWSTARSAIDSASVSRDAATVAVPEADQLLHKAELLVAGGGGTAAATEAASSAGRADRLWREAGHD</sequence>
<protein>
    <submittedName>
        <fullName evidence="2">Uncharacterized protein</fullName>
    </submittedName>
</protein>
<dbReference type="Proteomes" id="UP000095210">
    <property type="component" value="Chromosome"/>
</dbReference>
<keyword evidence="1" id="KW-0812">Transmembrane</keyword>
<evidence type="ECO:0000313" key="3">
    <source>
        <dbReference type="Proteomes" id="UP000095210"/>
    </source>
</evidence>
<proteinExistence type="predicted"/>
<name>A0AAC9HRC7_9PSEU</name>
<feature type="transmembrane region" description="Helical" evidence="1">
    <location>
        <begin position="6"/>
        <end position="26"/>
    </location>
</feature>
<dbReference type="AlphaFoldDB" id="A0AAC9HRC7"/>
<dbReference type="Pfam" id="PF19941">
    <property type="entry name" value="DUF6403"/>
    <property type="match status" value="1"/>
</dbReference>
<keyword evidence="1" id="KW-1133">Transmembrane helix</keyword>
<dbReference type="RefSeq" id="WP_069850080.1">
    <property type="nucleotide sequence ID" value="NZ_CP014859.1"/>
</dbReference>
<keyword evidence="1" id="KW-0472">Membrane</keyword>
<evidence type="ECO:0000256" key="1">
    <source>
        <dbReference type="SAM" id="Phobius"/>
    </source>
</evidence>
<keyword evidence="3" id="KW-1185">Reference proteome</keyword>
<evidence type="ECO:0000313" key="2">
    <source>
        <dbReference type="EMBL" id="AOS64030.1"/>
    </source>
</evidence>
<organism evidence="2 3">
    <name type="scientific">Actinoalloteichus hymeniacidonis</name>
    <dbReference type="NCBI Taxonomy" id="340345"/>
    <lineage>
        <taxon>Bacteria</taxon>
        <taxon>Bacillati</taxon>
        <taxon>Actinomycetota</taxon>
        <taxon>Actinomycetes</taxon>
        <taxon>Pseudonocardiales</taxon>
        <taxon>Pseudonocardiaceae</taxon>
        <taxon>Actinoalloteichus</taxon>
    </lineage>
</organism>
<dbReference type="EMBL" id="CP014859">
    <property type="protein sequence ID" value="AOS64030.1"/>
    <property type="molecule type" value="Genomic_DNA"/>
</dbReference>
<dbReference type="InterPro" id="IPR045645">
    <property type="entry name" value="DUF6403"/>
</dbReference>
<reference evidence="3" key="1">
    <citation type="submission" date="2016-03" db="EMBL/GenBank/DDBJ databases">
        <title>Complete genome sequence of the type strain Actinoalloteichus hymeniacidonis DSM 45092.</title>
        <authorList>
            <person name="Schaffert L."/>
            <person name="Albersmeier A."/>
            <person name="Winkler A."/>
            <person name="Kalinowski J."/>
            <person name="Zotchev S."/>
            <person name="Ruckert C."/>
        </authorList>
    </citation>
    <scope>NUCLEOTIDE SEQUENCE [LARGE SCALE GENOMIC DNA]</scope>
    <source>
        <strain evidence="3">HPA177(T) (DSM 45092(T))</strain>
    </source>
</reference>